<gene>
    <name evidence="4" type="ORF">WFZ85_00020</name>
</gene>
<dbReference type="Proteomes" id="UP001460072">
    <property type="component" value="Unassembled WGS sequence"/>
</dbReference>
<protein>
    <submittedName>
        <fullName evidence="4">Peptidase M61</fullName>
    </submittedName>
</protein>
<evidence type="ECO:0000313" key="4">
    <source>
        <dbReference type="EMBL" id="MEM0540991.1"/>
    </source>
</evidence>
<keyword evidence="1" id="KW-0732">Signal</keyword>
<accession>A0ABU9MZR8</accession>
<dbReference type="InterPro" id="IPR007963">
    <property type="entry name" value="Peptidase_M61_catalytic"/>
</dbReference>
<proteinExistence type="predicted"/>
<feature type="domain" description="Peptidase M61 catalytic" evidence="2">
    <location>
        <begin position="309"/>
        <end position="415"/>
    </location>
</feature>
<feature type="domain" description="Peptidase M61 N-terminal" evidence="3">
    <location>
        <begin position="31"/>
        <end position="211"/>
    </location>
</feature>
<dbReference type="EMBL" id="JBCGDO010000001">
    <property type="protein sequence ID" value="MEM0540991.1"/>
    <property type="molecule type" value="Genomic_DNA"/>
</dbReference>
<dbReference type="InterPro" id="IPR040756">
    <property type="entry name" value="Peptidase_M61_N"/>
</dbReference>
<dbReference type="SUPFAM" id="SSF50156">
    <property type="entry name" value="PDZ domain-like"/>
    <property type="match status" value="1"/>
</dbReference>
<dbReference type="Gene3D" id="1.10.390.10">
    <property type="entry name" value="Neutral Protease Domain 2"/>
    <property type="match status" value="1"/>
</dbReference>
<dbReference type="Gene3D" id="2.30.42.10">
    <property type="match status" value="1"/>
</dbReference>
<sequence>MKRSIYSLVLLCSIMSSVNAQLKNTSSNVKVAIDLLNVKEDKVIVTVCPPKITSNVVLYQLPKIVPGTYSADNYGQFIEGFRAFDAKGNELNVTKSDVNSWKIVNARKLTKITYAVNDTYDIEKGEGHGKGDVFSPAGTNIEEGKNFMVNTHGFVGYFPGLLSTPYQVTITHPEALWGATSMQDTDDSKTKDVFYTSRYAELVENPIMYSKPNYSSFTVNGMQILLSVYASNGTITAESILPEIKAVMTAQKTFLGSFDTTKKYSILLYLCDMSKSDARGFGALEHPTATTVVMPEVIGREQLVETLKDVISHEFFHIVTPLTIHSKEIQDFDFNNPKMSKHLWLYEGVTEYFANLFQVNQGLISEDAFYKRLNDKIEHAKAYNDTLPFTIMSTNVLKDPYKDQYTNVYEKGALIAMCLDLIIRDKSNGKNGILDLMKKLSVAYGSKRAFTDDELFDKITALTFPEVGTFLANYVAGSKSINYDDYFARVGVTRTSVKVPEAKFSLSLDQSKNEIMINPNSKTTAFMKALDLRPGDIIKAFNGINYDTTTISELSIKSKEWKDGDAITVKIIREGTEQLLTGKVGLYYENIEGYQATDLTKETLKNAWLKG</sequence>
<dbReference type="InterPro" id="IPR027268">
    <property type="entry name" value="Peptidase_M4/M1_CTD_sf"/>
</dbReference>
<feature type="signal peptide" evidence="1">
    <location>
        <begin position="1"/>
        <end position="20"/>
    </location>
</feature>
<reference evidence="4 5" key="1">
    <citation type="submission" date="2024-03" db="EMBL/GenBank/DDBJ databases">
        <title>Two novel species of the genus Flavobacterium exhibiting potentially degradation of complex polysaccharides.</title>
        <authorList>
            <person name="Lian X."/>
        </authorList>
    </citation>
    <scope>NUCLEOTIDE SEQUENCE [LARGE SCALE GENOMIC DNA]</scope>
    <source>
        <strain evidence="5">j3</strain>
    </source>
</reference>
<dbReference type="Pfam" id="PF17899">
    <property type="entry name" value="Peptidase_M61_N"/>
    <property type="match status" value="1"/>
</dbReference>
<dbReference type="Gene3D" id="2.60.40.3650">
    <property type="match status" value="1"/>
</dbReference>
<comment type="caution">
    <text evidence="4">The sequence shown here is derived from an EMBL/GenBank/DDBJ whole genome shotgun (WGS) entry which is preliminary data.</text>
</comment>
<name>A0ABU9MZR8_9FLAO</name>
<organism evidence="4 5">
    <name type="scientific">Flavobacterium aureirubrum</name>
    <dbReference type="NCBI Taxonomy" id="3133147"/>
    <lineage>
        <taxon>Bacteria</taxon>
        <taxon>Pseudomonadati</taxon>
        <taxon>Bacteroidota</taxon>
        <taxon>Flavobacteriia</taxon>
        <taxon>Flavobacteriales</taxon>
        <taxon>Flavobacteriaceae</taxon>
        <taxon>Flavobacterium</taxon>
    </lineage>
</organism>
<evidence type="ECO:0000256" key="1">
    <source>
        <dbReference type="SAM" id="SignalP"/>
    </source>
</evidence>
<dbReference type="SUPFAM" id="SSF55486">
    <property type="entry name" value="Metalloproteases ('zincins'), catalytic domain"/>
    <property type="match status" value="1"/>
</dbReference>
<evidence type="ECO:0000259" key="3">
    <source>
        <dbReference type="Pfam" id="PF17899"/>
    </source>
</evidence>
<feature type="chain" id="PRO_5045255717" evidence="1">
    <location>
        <begin position="21"/>
        <end position="611"/>
    </location>
</feature>
<dbReference type="Pfam" id="PF05299">
    <property type="entry name" value="Peptidase_M61"/>
    <property type="match status" value="1"/>
</dbReference>
<evidence type="ECO:0000259" key="2">
    <source>
        <dbReference type="Pfam" id="PF05299"/>
    </source>
</evidence>
<dbReference type="RefSeq" id="WP_342694238.1">
    <property type="nucleotide sequence ID" value="NZ_JBCGDO010000001.1"/>
</dbReference>
<keyword evidence="5" id="KW-1185">Reference proteome</keyword>
<dbReference type="InterPro" id="IPR036034">
    <property type="entry name" value="PDZ_sf"/>
</dbReference>
<evidence type="ECO:0000313" key="5">
    <source>
        <dbReference type="Proteomes" id="UP001460072"/>
    </source>
</evidence>